<proteinExistence type="predicted"/>
<evidence type="ECO:0000313" key="1">
    <source>
        <dbReference type="EMBL" id="KAH6944982.1"/>
    </source>
</evidence>
<organism evidence="1 2">
    <name type="scientific">Hyalomma asiaticum</name>
    <name type="common">Tick</name>
    <dbReference type="NCBI Taxonomy" id="266040"/>
    <lineage>
        <taxon>Eukaryota</taxon>
        <taxon>Metazoa</taxon>
        <taxon>Ecdysozoa</taxon>
        <taxon>Arthropoda</taxon>
        <taxon>Chelicerata</taxon>
        <taxon>Arachnida</taxon>
        <taxon>Acari</taxon>
        <taxon>Parasitiformes</taxon>
        <taxon>Ixodida</taxon>
        <taxon>Ixodoidea</taxon>
        <taxon>Ixodidae</taxon>
        <taxon>Hyalomminae</taxon>
        <taxon>Hyalomma</taxon>
    </lineage>
</organism>
<sequence length="240" mass="27955">MATGSDSTSCEAGPGKLIHSNSRDGRKMKNRRRKAKKRKWKPYHKLSWEERLKVDERGTRRANRLRQQMFARGRPVAPYNTTQFIMEDHCVQEPDYESTSGRYQHGEYSMNNTDTSDEYYSSPEDVEIFLRRHFSVDCEDYHDDRLNSMAKPELVHEYMLLEERVEELERQLEVARAARAQTGTGDAVEGRLLATDTEEQTLQKMAVFRDEIRKLAEKNGALRESNRQLHEALNANTAEP</sequence>
<dbReference type="Proteomes" id="UP000821845">
    <property type="component" value="Chromosome 1"/>
</dbReference>
<comment type="caution">
    <text evidence="1">The sequence shown here is derived from an EMBL/GenBank/DDBJ whole genome shotgun (WGS) entry which is preliminary data.</text>
</comment>
<protein>
    <submittedName>
        <fullName evidence="1">Uncharacterized protein</fullName>
    </submittedName>
</protein>
<keyword evidence="2" id="KW-1185">Reference proteome</keyword>
<accession>A0ACB7TF78</accession>
<evidence type="ECO:0000313" key="2">
    <source>
        <dbReference type="Proteomes" id="UP000821845"/>
    </source>
</evidence>
<reference evidence="1" key="1">
    <citation type="submission" date="2020-05" db="EMBL/GenBank/DDBJ databases">
        <title>Large-scale comparative analyses of tick genomes elucidate their genetic diversity and vector capacities.</title>
        <authorList>
            <person name="Jia N."/>
            <person name="Wang J."/>
            <person name="Shi W."/>
            <person name="Du L."/>
            <person name="Sun Y."/>
            <person name="Zhan W."/>
            <person name="Jiang J."/>
            <person name="Wang Q."/>
            <person name="Zhang B."/>
            <person name="Ji P."/>
            <person name="Sakyi L.B."/>
            <person name="Cui X."/>
            <person name="Yuan T."/>
            <person name="Jiang B."/>
            <person name="Yang W."/>
            <person name="Lam T.T.-Y."/>
            <person name="Chang Q."/>
            <person name="Ding S."/>
            <person name="Wang X."/>
            <person name="Zhu J."/>
            <person name="Ruan X."/>
            <person name="Zhao L."/>
            <person name="Wei J."/>
            <person name="Que T."/>
            <person name="Du C."/>
            <person name="Cheng J."/>
            <person name="Dai P."/>
            <person name="Han X."/>
            <person name="Huang E."/>
            <person name="Gao Y."/>
            <person name="Liu J."/>
            <person name="Shao H."/>
            <person name="Ye R."/>
            <person name="Li L."/>
            <person name="Wei W."/>
            <person name="Wang X."/>
            <person name="Wang C."/>
            <person name="Yang T."/>
            <person name="Huo Q."/>
            <person name="Li W."/>
            <person name="Guo W."/>
            <person name="Chen H."/>
            <person name="Zhou L."/>
            <person name="Ni X."/>
            <person name="Tian J."/>
            <person name="Zhou Y."/>
            <person name="Sheng Y."/>
            <person name="Liu T."/>
            <person name="Pan Y."/>
            <person name="Xia L."/>
            <person name="Li J."/>
            <person name="Zhao F."/>
            <person name="Cao W."/>
        </authorList>
    </citation>
    <scope>NUCLEOTIDE SEQUENCE</scope>
    <source>
        <strain evidence="1">Hyas-2018</strain>
    </source>
</reference>
<gene>
    <name evidence="1" type="ORF">HPB50_006666</name>
</gene>
<dbReference type="EMBL" id="CM023481">
    <property type="protein sequence ID" value="KAH6944982.1"/>
    <property type="molecule type" value="Genomic_DNA"/>
</dbReference>
<name>A0ACB7TF78_HYAAI</name>